<reference evidence="1 2" key="1">
    <citation type="submission" date="2016-11" db="EMBL/GenBank/DDBJ databases">
        <authorList>
            <person name="Jaros S."/>
            <person name="Januszkiewicz K."/>
            <person name="Wedrychowicz H."/>
        </authorList>
    </citation>
    <scope>NUCLEOTIDE SEQUENCE [LARGE SCALE GENOMIC DNA]</scope>
    <source>
        <strain evidence="1 2">ACAM 12</strain>
    </source>
</reference>
<dbReference type="AlphaFoldDB" id="A0A1M7GWM0"/>
<proteinExistence type="predicted"/>
<dbReference type="OrthoDB" id="5295388at2"/>
<dbReference type="STRING" id="29571.SAMN05878437_1752"/>
<dbReference type="RefSeq" id="WP_079552948.1">
    <property type="nucleotide sequence ID" value="NZ_LT670847.1"/>
</dbReference>
<dbReference type="Proteomes" id="UP000190911">
    <property type="component" value="Chromosome I"/>
</dbReference>
<dbReference type="InParanoid" id="A0A1M7GWM0"/>
<keyword evidence="2" id="KW-1185">Reference proteome</keyword>
<protein>
    <submittedName>
        <fullName evidence="1">Uncharacterized protein</fullName>
    </submittedName>
</protein>
<accession>A0A1M7GWM0</accession>
<sequence length="800" mass="89135">MTEHAAPAVDLNAELEAVRQLINASEKADWEAALERLDTLEAEHPGSAEAQCLRGYAHANLEQPQRALSALVEVSYLRPNDFKLFYQLAKQHVRLGHDRAALGALRRCNQLAPKNVEIKRLLAALCFVTGTNVEAGEWRRKAVQEKPFSEFGADIDKTRLRVLVLQTAYSTDWSISRKDFTIQLGEGHNNLPGLLDDIYIRPVVIYVDELAGHPEILRKLPAVDVIYNGITDAERCEHALGLADELCRKLGKPVINPPEAVLGASREGNYARFKDHPEIILPRSVKLEGVTGNCRDAIREALHTQELTLPLIVRVAGYQNGKLMHKVEDVETHDFANIDALLAEGPETLYCIHYHDSGLDHPRAPGATLYPKYRAFWINGRLYPTHVRFGHGDWNVHMPEHKPTVKRFPWLIDEWERDYFAAPAEMLPEGQWQALEDALAGVGVDYLGVDFAVLTEPENAGKLVVFETNPAMRNFLDQLSPGTPEYAASYRAVHAANSMFAERAGMEPWGFELHPGQPAEEEEPLGPTFDWRFTDRLITVDNAARLPREANFHERMATNAFAVVAFDPASRVAADTVANVEEFQHIPHALLGDGKPATLYATLDETLTAPLEPLPAAQLPESLRDGARVLTRLPVNTLRLDDIEGLASLDWLILDELSDALAVLENGGRALADTLLLQVGIAFAPTHAGQPNLAEISHWASRHGFAFYRLNEPQYRTHFPAGKYTRRPQATQLTNAEALFIPTPERLAALDDNQRKRLAFVLDTVFGIHDLPYRLLAECNAALAEDYLQARGYAQVEADA</sequence>
<evidence type="ECO:0000313" key="1">
    <source>
        <dbReference type="EMBL" id="SHM20259.1"/>
    </source>
</evidence>
<organism evidence="1 2">
    <name type="scientific">Vreelandella subglaciescola</name>
    <dbReference type="NCBI Taxonomy" id="29571"/>
    <lineage>
        <taxon>Bacteria</taxon>
        <taxon>Pseudomonadati</taxon>
        <taxon>Pseudomonadota</taxon>
        <taxon>Gammaproteobacteria</taxon>
        <taxon>Oceanospirillales</taxon>
        <taxon>Halomonadaceae</taxon>
        <taxon>Vreelandella</taxon>
    </lineage>
</organism>
<dbReference type="Gene3D" id="1.25.40.10">
    <property type="entry name" value="Tetratricopeptide repeat domain"/>
    <property type="match status" value="1"/>
</dbReference>
<dbReference type="EMBL" id="LT670847">
    <property type="protein sequence ID" value="SHM20259.1"/>
    <property type="molecule type" value="Genomic_DNA"/>
</dbReference>
<name>A0A1M7GWM0_9GAMM</name>
<dbReference type="InterPro" id="IPR011990">
    <property type="entry name" value="TPR-like_helical_dom_sf"/>
</dbReference>
<evidence type="ECO:0000313" key="2">
    <source>
        <dbReference type="Proteomes" id="UP000190911"/>
    </source>
</evidence>
<dbReference type="SUPFAM" id="SSF48452">
    <property type="entry name" value="TPR-like"/>
    <property type="match status" value="1"/>
</dbReference>
<gene>
    <name evidence="1" type="ORF">SAMN05878437_1752</name>
</gene>